<accession>E4N2Y1</accession>
<feature type="compositionally biased region" description="Low complexity" evidence="1">
    <location>
        <begin position="18"/>
        <end position="30"/>
    </location>
</feature>
<feature type="region of interest" description="Disordered" evidence="1">
    <location>
        <begin position="18"/>
        <end position="50"/>
    </location>
</feature>
<dbReference type="AlphaFoldDB" id="E4N2Y1"/>
<gene>
    <name evidence="2" type="ordered locus">KSE_67570</name>
</gene>
<keyword evidence="3" id="KW-1185">Reference proteome</keyword>
<dbReference type="HOGENOM" id="CLU_2219606_0_0_11"/>
<feature type="compositionally biased region" description="Basic and acidic residues" evidence="1">
    <location>
        <begin position="41"/>
        <end position="50"/>
    </location>
</feature>
<proteinExistence type="predicted"/>
<sequence>MRPGRQAVAAGHRCVLDTGTDSAASGADDGAQAREQVGADDGVRPADRGEQRFVVPVVDGVGPHELRQRIRQSVDGDVLVAAVGTRVVGGAFPAASGRERITAAVR</sequence>
<name>E4N2Y1_KITSK</name>
<reference evidence="2 3" key="1">
    <citation type="journal article" date="2010" name="DNA Res.">
        <title>Genome sequence of Kitasatospora setae NBRC 14216T: an evolutionary snapshot of the family Streptomycetaceae.</title>
        <authorList>
            <person name="Ichikawa N."/>
            <person name="Oguchi A."/>
            <person name="Ikeda H."/>
            <person name="Ishikawa J."/>
            <person name="Kitani S."/>
            <person name="Watanabe Y."/>
            <person name="Nakamura S."/>
            <person name="Katano Y."/>
            <person name="Kishi E."/>
            <person name="Sasagawa M."/>
            <person name="Ankai A."/>
            <person name="Fukui S."/>
            <person name="Hashimoto Y."/>
            <person name="Kamata S."/>
            <person name="Otoguro M."/>
            <person name="Tanikawa S."/>
            <person name="Nihira T."/>
            <person name="Horinouchi S."/>
            <person name="Ohnishi Y."/>
            <person name="Hayakawa M."/>
            <person name="Kuzuyama T."/>
            <person name="Arisawa A."/>
            <person name="Nomoto F."/>
            <person name="Miura H."/>
            <person name="Takahashi Y."/>
            <person name="Fujita N."/>
        </authorList>
    </citation>
    <scope>NUCLEOTIDE SEQUENCE [LARGE SCALE GENOMIC DNA]</scope>
    <source>
        <strain evidence="3">ATCC 33774 / DSM 43861 / JCM 3304 / KCC A-0304 / NBRC 14216 / KM-6054</strain>
    </source>
</reference>
<protein>
    <submittedName>
        <fullName evidence="2">Uncharacterized protein</fullName>
    </submittedName>
</protein>
<evidence type="ECO:0000313" key="2">
    <source>
        <dbReference type="EMBL" id="BAJ32515.1"/>
    </source>
</evidence>
<dbReference type="Proteomes" id="UP000007076">
    <property type="component" value="Chromosome"/>
</dbReference>
<dbReference type="KEGG" id="ksk:KSE_67570"/>
<evidence type="ECO:0000313" key="3">
    <source>
        <dbReference type="Proteomes" id="UP000007076"/>
    </source>
</evidence>
<organism evidence="2 3">
    <name type="scientific">Kitasatospora setae (strain ATCC 33774 / DSM 43861 / JCM 3304 / KCC A-0304 / NBRC 14216 / KM-6054)</name>
    <name type="common">Streptomyces setae</name>
    <dbReference type="NCBI Taxonomy" id="452652"/>
    <lineage>
        <taxon>Bacteria</taxon>
        <taxon>Bacillati</taxon>
        <taxon>Actinomycetota</taxon>
        <taxon>Actinomycetes</taxon>
        <taxon>Kitasatosporales</taxon>
        <taxon>Streptomycetaceae</taxon>
        <taxon>Kitasatospora</taxon>
    </lineage>
</organism>
<evidence type="ECO:0000256" key="1">
    <source>
        <dbReference type="SAM" id="MobiDB-lite"/>
    </source>
</evidence>
<dbReference type="EMBL" id="AP010968">
    <property type="protein sequence ID" value="BAJ32515.1"/>
    <property type="molecule type" value="Genomic_DNA"/>
</dbReference>